<accession>A0ABR9XZ87</accession>
<dbReference type="EMBL" id="JADGLW010000005">
    <property type="protein sequence ID" value="MBF0754187.1"/>
    <property type="molecule type" value="Genomic_DNA"/>
</dbReference>
<reference evidence="2 3" key="1">
    <citation type="submission" date="2020-10" db="EMBL/GenBank/DDBJ databases">
        <title>Mouse Oral microbiota.</title>
        <authorList>
            <person name="Joseph S."/>
            <person name="Aduse-Opoku J."/>
        </authorList>
    </citation>
    <scope>NUCLEOTIDE SEQUENCE [LARGE SCALE GENOMIC DNA]</scope>
    <source>
        <strain evidence="2 3">19428wE5_W307</strain>
    </source>
</reference>
<feature type="region of interest" description="Disordered" evidence="1">
    <location>
        <begin position="72"/>
        <end position="97"/>
    </location>
</feature>
<proteinExistence type="predicted"/>
<protein>
    <submittedName>
        <fullName evidence="2">Uncharacterized protein</fullName>
    </submittedName>
</protein>
<feature type="compositionally biased region" description="Basic and acidic residues" evidence="1">
    <location>
        <begin position="72"/>
        <end position="85"/>
    </location>
</feature>
<organism evidence="2 3">
    <name type="scientific">Jeotgalicoccus nanhaiensis</name>
    <dbReference type="NCBI Taxonomy" id="568603"/>
    <lineage>
        <taxon>Bacteria</taxon>
        <taxon>Bacillati</taxon>
        <taxon>Bacillota</taxon>
        <taxon>Bacilli</taxon>
        <taxon>Bacillales</taxon>
        <taxon>Staphylococcaceae</taxon>
        <taxon>Jeotgalicoccus</taxon>
    </lineage>
</organism>
<evidence type="ECO:0000313" key="2">
    <source>
        <dbReference type="EMBL" id="MBF0754187.1"/>
    </source>
</evidence>
<dbReference type="Proteomes" id="UP000647980">
    <property type="component" value="Unassembled WGS sequence"/>
</dbReference>
<sequence>MDIVGLAAVILTFTVPLYAIYRGYNQSDDKMELKKMKEQRRLEEIKQENYLLENESMRIELDKIKKENARKQKTLENKENSRWLIEETEDETKDKAE</sequence>
<gene>
    <name evidence="2" type="ORF">IR135_07890</name>
</gene>
<evidence type="ECO:0000256" key="1">
    <source>
        <dbReference type="SAM" id="MobiDB-lite"/>
    </source>
</evidence>
<dbReference type="RefSeq" id="WP_135098335.1">
    <property type="nucleotide sequence ID" value="NZ_JADGLW010000005.1"/>
</dbReference>
<comment type="caution">
    <text evidence="2">The sequence shown here is derived from an EMBL/GenBank/DDBJ whole genome shotgun (WGS) entry which is preliminary data.</text>
</comment>
<keyword evidence="3" id="KW-1185">Reference proteome</keyword>
<evidence type="ECO:0000313" key="3">
    <source>
        <dbReference type="Proteomes" id="UP000647980"/>
    </source>
</evidence>
<name>A0ABR9XZ87_9STAP</name>